<evidence type="ECO:0000259" key="3">
    <source>
        <dbReference type="Pfam" id="PF00905"/>
    </source>
</evidence>
<dbReference type="InterPro" id="IPR008756">
    <property type="entry name" value="Peptidase_M56"/>
</dbReference>
<dbReference type="InterPro" id="IPR052173">
    <property type="entry name" value="Beta-lactam_resp_regulator"/>
</dbReference>
<feature type="domain" description="Peptidase M56" evidence="4">
    <location>
        <begin position="11"/>
        <end position="300"/>
    </location>
</feature>
<dbReference type="PANTHER" id="PTHR34978:SF3">
    <property type="entry name" value="SLR0241 PROTEIN"/>
    <property type="match status" value="1"/>
</dbReference>
<protein>
    <submittedName>
        <fullName evidence="5">Bla regulator protein blaR1</fullName>
    </submittedName>
</protein>
<dbReference type="AlphaFoldDB" id="A0A1G6JBH5"/>
<dbReference type="Pfam" id="PF05569">
    <property type="entry name" value="Peptidase_M56"/>
    <property type="match status" value="1"/>
</dbReference>
<name>A0A1G6JBH5_9BACI</name>
<evidence type="ECO:0000256" key="1">
    <source>
        <dbReference type="ARBA" id="ARBA00011075"/>
    </source>
</evidence>
<evidence type="ECO:0000313" key="6">
    <source>
        <dbReference type="Proteomes" id="UP000198666"/>
    </source>
</evidence>
<evidence type="ECO:0000259" key="4">
    <source>
        <dbReference type="Pfam" id="PF05569"/>
    </source>
</evidence>
<dbReference type="Gene3D" id="3.40.710.10">
    <property type="entry name" value="DD-peptidase/beta-lactamase superfamily"/>
    <property type="match status" value="1"/>
</dbReference>
<dbReference type="CDD" id="cd07341">
    <property type="entry name" value="M56_BlaR1_MecR1_like"/>
    <property type="match status" value="1"/>
</dbReference>
<accession>A0A1G6JBH5</accession>
<feature type="transmembrane region" description="Helical" evidence="2">
    <location>
        <begin position="311"/>
        <end position="333"/>
    </location>
</feature>
<dbReference type="EMBL" id="FMZB01000001">
    <property type="protein sequence ID" value="SDC15755.1"/>
    <property type="molecule type" value="Genomic_DNA"/>
</dbReference>
<evidence type="ECO:0000256" key="2">
    <source>
        <dbReference type="SAM" id="Phobius"/>
    </source>
</evidence>
<gene>
    <name evidence="5" type="ORF">SAMN05421663_101531</name>
</gene>
<dbReference type="RefSeq" id="WP_093725679.1">
    <property type="nucleotide sequence ID" value="NZ_FMZB01000001.1"/>
</dbReference>
<comment type="similarity">
    <text evidence="1">Belongs to the peptidase M56 family.</text>
</comment>
<dbReference type="STRING" id="361279.SAMN05421663_101531"/>
<proteinExistence type="inferred from homology"/>
<dbReference type="Proteomes" id="UP000198666">
    <property type="component" value="Unassembled WGS sequence"/>
</dbReference>
<keyword evidence="2" id="KW-0812">Transmembrane</keyword>
<dbReference type="SUPFAM" id="SSF56601">
    <property type="entry name" value="beta-lactamase/transpeptidase-like"/>
    <property type="match status" value="1"/>
</dbReference>
<dbReference type="OrthoDB" id="9762883at2"/>
<evidence type="ECO:0000313" key="5">
    <source>
        <dbReference type="EMBL" id="SDC15755.1"/>
    </source>
</evidence>
<sequence length="587" mass="67423">MTFVQLLLALTLSSVTIGIILFIRRFFAAHLAPAWRYYLWFFVLGSLLLPFLPFKRFGTAEPISVQKMTGYNAVNHSILSGTSQTGWMNDFGSSVTRIDVSLLGRLINFIWISGIVIGVLAVFFTLKKLMKLVRSAHPIRDDEINELFQLCKVQLSIRKKIKLKQSSSVTSPFIFGLFHTYLILPATVEKEGVSRELKHVLLHELHHYKSRHVHWNYLFLLARILHWFNPLVWYAWKEMRLDREIACDAAVMQSLNNDEENLDYGRTILHYAEKSKQLRLDQLIHPIISSKSHLKQRILHITRGSFHAQKLIWKSVAILIVMGLVVTIQVPAFRAAAFSDEQYHIQDKDVEEEDLSAFLKGDNSSFVLYSMEKDKYFVHNKEQSVQRVSPNSTYKIYSALTALEAGIIQPKATNMNWDGSHYEYETWNQNQDLQSAMRNSVTWYFQNLDQQVGEQTIQKMLAAYHYGNEDISGGIEDFWLESSLRIAPFEQVELLRNFYHNKFNADPENIKKVKASLMLEQKHGAVLYGKTGTGIVNGKAANGWFIGFVETTSDTYFFATNLRDGNATGSNAAGITLRILKEKQIYQ</sequence>
<feature type="transmembrane region" description="Helical" evidence="2">
    <location>
        <begin position="106"/>
        <end position="126"/>
    </location>
</feature>
<dbReference type="InterPro" id="IPR001460">
    <property type="entry name" value="PCN-bd_Tpept"/>
</dbReference>
<dbReference type="NCBIfam" id="NF000326">
    <property type="entry name" value="blaR1_generic"/>
    <property type="match status" value="1"/>
</dbReference>
<feature type="transmembrane region" description="Helical" evidence="2">
    <location>
        <begin position="6"/>
        <end position="23"/>
    </location>
</feature>
<keyword evidence="2" id="KW-0472">Membrane</keyword>
<feature type="transmembrane region" description="Helical" evidence="2">
    <location>
        <begin position="168"/>
        <end position="188"/>
    </location>
</feature>
<feature type="domain" description="Penicillin-binding protein transpeptidase" evidence="3">
    <location>
        <begin position="384"/>
        <end position="580"/>
    </location>
</feature>
<dbReference type="GO" id="GO:0008658">
    <property type="term" value="F:penicillin binding"/>
    <property type="evidence" value="ECO:0007669"/>
    <property type="project" value="InterPro"/>
</dbReference>
<reference evidence="6" key="1">
    <citation type="submission" date="2016-10" db="EMBL/GenBank/DDBJ databases">
        <authorList>
            <person name="Varghese N."/>
            <person name="Submissions S."/>
        </authorList>
    </citation>
    <scope>NUCLEOTIDE SEQUENCE [LARGE SCALE GENOMIC DNA]</scope>
    <source>
        <strain evidence="6">DSM 21620</strain>
    </source>
</reference>
<dbReference type="InterPro" id="IPR012338">
    <property type="entry name" value="Beta-lactam/transpept-like"/>
</dbReference>
<organism evidence="5 6">
    <name type="scientific">Terribacillus halophilus</name>
    <dbReference type="NCBI Taxonomy" id="361279"/>
    <lineage>
        <taxon>Bacteria</taxon>
        <taxon>Bacillati</taxon>
        <taxon>Bacillota</taxon>
        <taxon>Bacilli</taxon>
        <taxon>Bacillales</taxon>
        <taxon>Bacillaceae</taxon>
        <taxon>Terribacillus</taxon>
    </lineage>
</organism>
<keyword evidence="2" id="KW-1133">Transmembrane helix</keyword>
<dbReference type="PANTHER" id="PTHR34978">
    <property type="entry name" value="POSSIBLE SENSOR-TRANSDUCER PROTEIN BLAR"/>
    <property type="match status" value="1"/>
</dbReference>
<feature type="transmembrane region" description="Helical" evidence="2">
    <location>
        <begin position="215"/>
        <end position="236"/>
    </location>
</feature>
<dbReference type="Pfam" id="PF00905">
    <property type="entry name" value="Transpeptidase"/>
    <property type="match status" value="1"/>
</dbReference>
<feature type="transmembrane region" description="Helical" evidence="2">
    <location>
        <begin position="35"/>
        <end position="54"/>
    </location>
</feature>
<keyword evidence="6" id="KW-1185">Reference proteome</keyword>